<dbReference type="InterPro" id="IPR051803">
    <property type="entry name" value="TA_system_RelE-like_toxin"/>
</dbReference>
<dbReference type="OrthoDB" id="595470at2"/>
<evidence type="ECO:0000313" key="4">
    <source>
        <dbReference type="Proteomes" id="UP000269692"/>
    </source>
</evidence>
<evidence type="ECO:0000313" key="3">
    <source>
        <dbReference type="EMBL" id="RLP81687.1"/>
    </source>
</evidence>
<dbReference type="InterPro" id="IPR035093">
    <property type="entry name" value="RelE/ParE_toxin_dom_sf"/>
</dbReference>
<accession>A0A3L7AMX4</accession>
<keyword evidence="4" id="KW-1185">Reference proteome</keyword>
<gene>
    <name evidence="3" type="ORF">D9R14_01435</name>
</gene>
<evidence type="ECO:0000256" key="2">
    <source>
        <dbReference type="ARBA" id="ARBA00022649"/>
    </source>
</evidence>
<comment type="caution">
    <text evidence="3">The sequence shown here is derived from an EMBL/GenBank/DDBJ whole genome shotgun (WGS) entry which is preliminary data.</text>
</comment>
<protein>
    <submittedName>
        <fullName evidence="3">Type II toxin-antitoxin system RelE/ParE family toxin</fullName>
    </submittedName>
</protein>
<proteinExistence type="inferred from homology"/>
<keyword evidence="2" id="KW-1277">Toxin-antitoxin system</keyword>
<comment type="similarity">
    <text evidence="1">Belongs to the RelE toxin family.</text>
</comment>
<organism evidence="3 4">
    <name type="scientific">Xanthobacter tagetidis</name>
    <dbReference type="NCBI Taxonomy" id="60216"/>
    <lineage>
        <taxon>Bacteria</taxon>
        <taxon>Pseudomonadati</taxon>
        <taxon>Pseudomonadota</taxon>
        <taxon>Alphaproteobacteria</taxon>
        <taxon>Hyphomicrobiales</taxon>
        <taxon>Xanthobacteraceae</taxon>
        <taxon>Xanthobacter</taxon>
    </lineage>
</organism>
<dbReference type="AlphaFoldDB" id="A0A3L7AMX4"/>
<dbReference type="InterPro" id="IPR007712">
    <property type="entry name" value="RelE/ParE_toxin"/>
</dbReference>
<sequence length="92" mass="10362">MARQLLFSPRAAADLRAILDFIARERPPAARRVVADIERAVAILADHPESGRQTDAPGVLVLSVPRRSFRVFYLSRPDAVTTLHVRHTSRRH</sequence>
<reference evidence="3 4" key="1">
    <citation type="submission" date="2018-10" db="EMBL/GenBank/DDBJ databases">
        <title>Xanthobacter tagetidis genome sequencing and assembly.</title>
        <authorList>
            <person name="Maclea K.S."/>
            <person name="Goen A.E."/>
            <person name="Fatima S.A."/>
        </authorList>
    </citation>
    <scope>NUCLEOTIDE SEQUENCE [LARGE SCALE GENOMIC DNA]</scope>
    <source>
        <strain evidence="3 4">ATCC 700314</strain>
    </source>
</reference>
<dbReference type="EMBL" id="RCTF01000001">
    <property type="protein sequence ID" value="RLP81687.1"/>
    <property type="molecule type" value="Genomic_DNA"/>
</dbReference>
<dbReference type="RefSeq" id="WP_121621502.1">
    <property type="nucleotide sequence ID" value="NZ_JACIIW010000004.1"/>
</dbReference>
<dbReference type="Proteomes" id="UP000269692">
    <property type="component" value="Unassembled WGS sequence"/>
</dbReference>
<dbReference type="PANTHER" id="PTHR33755">
    <property type="entry name" value="TOXIN PARE1-RELATED"/>
    <property type="match status" value="1"/>
</dbReference>
<evidence type="ECO:0000256" key="1">
    <source>
        <dbReference type="ARBA" id="ARBA00006226"/>
    </source>
</evidence>
<dbReference type="Gene3D" id="3.30.2310.20">
    <property type="entry name" value="RelE-like"/>
    <property type="match status" value="1"/>
</dbReference>
<name>A0A3L7AMX4_9HYPH</name>
<dbReference type="Pfam" id="PF05016">
    <property type="entry name" value="ParE_toxin"/>
    <property type="match status" value="1"/>
</dbReference>